<sequence length="128" mass="14094">MPQKSEMPMRSWVSIAAAKPLAAYPPLDPPASPSHSIRFRAHMVRIDVRDDDERPFSPVGRHFSDPPISAVRQSPRRTSIFPVLAPFKTPINASGARSIPRSTVDSACRHPSASRPAALPMYSPNRSK</sequence>
<evidence type="ECO:0000313" key="3">
    <source>
        <dbReference type="Proteomes" id="UP000199529"/>
    </source>
</evidence>
<feature type="region of interest" description="Disordered" evidence="1">
    <location>
        <begin position="91"/>
        <end position="128"/>
    </location>
</feature>
<dbReference type="AlphaFoldDB" id="A0A1H3T009"/>
<protein>
    <submittedName>
        <fullName evidence="2">Uncharacterized protein</fullName>
    </submittedName>
</protein>
<name>A0A1H3T009_9PSEU</name>
<evidence type="ECO:0000256" key="1">
    <source>
        <dbReference type="SAM" id="MobiDB-lite"/>
    </source>
</evidence>
<reference evidence="3" key="1">
    <citation type="submission" date="2016-10" db="EMBL/GenBank/DDBJ databases">
        <authorList>
            <person name="Varghese N."/>
            <person name="Submissions S."/>
        </authorList>
    </citation>
    <scope>NUCLEOTIDE SEQUENCE [LARGE SCALE GENOMIC DNA]</scope>
    <source>
        <strain evidence="3">CGMCC 4.3530</strain>
    </source>
</reference>
<accession>A0A1H3T009</accession>
<keyword evidence="3" id="KW-1185">Reference proteome</keyword>
<organism evidence="2 3">
    <name type="scientific">Saccharopolyspora shandongensis</name>
    <dbReference type="NCBI Taxonomy" id="418495"/>
    <lineage>
        <taxon>Bacteria</taxon>
        <taxon>Bacillati</taxon>
        <taxon>Actinomycetota</taxon>
        <taxon>Actinomycetes</taxon>
        <taxon>Pseudonocardiales</taxon>
        <taxon>Pseudonocardiaceae</taxon>
        <taxon>Saccharopolyspora</taxon>
    </lineage>
</organism>
<dbReference type="Proteomes" id="UP000199529">
    <property type="component" value="Unassembled WGS sequence"/>
</dbReference>
<feature type="region of interest" description="Disordered" evidence="1">
    <location>
        <begin position="52"/>
        <end position="71"/>
    </location>
</feature>
<evidence type="ECO:0000313" key="2">
    <source>
        <dbReference type="EMBL" id="SDZ43572.1"/>
    </source>
</evidence>
<proteinExistence type="predicted"/>
<dbReference type="EMBL" id="FNOK01000073">
    <property type="protein sequence ID" value="SDZ43572.1"/>
    <property type="molecule type" value="Genomic_DNA"/>
</dbReference>
<gene>
    <name evidence="2" type="ORF">SAMN05216215_107325</name>
</gene>